<keyword evidence="15" id="KW-0406">Ion transport</keyword>
<keyword evidence="8 18" id="KW-0479">Metal-binding</keyword>
<dbReference type="PRINTS" id="PR00943">
    <property type="entry name" value="CUATPASE"/>
</dbReference>
<dbReference type="PANTHER" id="PTHR43520:SF8">
    <property type="entry name" value="P-TYPE CU(+) TRANSPORTER"/>
    <property type="match status" value="1"/>
</dbReference>
<evidence type="ECO:0000313" key="21">
    <source>
        <dbReference type="Proteomes" id="UP000245380"/>
    </source>
</evidence>
<feature type="transmembrane region" description="Helical" evidence="18">
    <location>
        <begin position="186"/>
        <end position="204"/>
    </location>
</feature>
<dbReference type="NCBIfam" id="TIGR01494">
    <property type="entry name" value="ATPase_P-type"/>
    <property type="match status" value="1"/>
</dbReference>
<dbReference type="SFLD" id="SFLDS00003">
    <property type="entry name" value="Haloacid_Dehalogenase"/>
    <property type="match status" value="1"/>
</dbReference>
<dbReference type="Pfam" id="PF00122">
    <property type="entry name" value="E1-E2_ATPase"/>
    <property type="match status" value="1"/>
</dbReference>
<keyword evidence="11 18" id="KW-0067">ATP-binding</keyword>
<evidence type="ECO:0000256" key="3">
    <source>
        <dbReference type="ARBA" id="ARBA00012517"/>
    </source>
</evidence>
<proteinExistence type="inferred from homology"/>
<dbReference type="PROSITE" id="PS00154">
    <property type="entry name" value="ATPASE_E1_E2"/>
    <property type="match status" value="1"/>
</dbReference>
<dbReference type="InterPro" id="IPR036412">
    <property type="entry name" value="HAD-like_sf"/>
</dbReference>
<dbReference type="SUPFAM" id="SSF81653">
    <property type="entry name" value="Calcium ATPase, transduction domain A"/>
    <property type="match status" value="1"/>
</dbReference>
<evidence type="ECO:0000256" key="12">
    <source>
        <dbReference type="ARBA" id="ARBA00022967"/>
    </source>
</evidence>
<dbReference type="GO" id="GO:0016887">
    <property type="term" value="F:ATP hydrolysis activity"/>
    <property type="evidence" value="ECO:0007669"/>
    <property type="project" value="InterPro"/>
</dbReference>
<dbReference type="PRINTS" id="PR00119">
    <property type="entry name" value="CATATPASE"/>
</dbReference>
<feature type="transmembrane region" description="Helical" evidence="18">
    <location>
        <begin position="100"/>
        <end position="118"/>
    </location>
</feature>
<dbReference type="AlphaFoldDB" id="A0A2U3DB96"/>
<dbReference type="GO" id="GO:0005524">
    <property type="term" value="F:ATP binding"/>
    <property type="evidence" value="ECO:0007669"/>
    <property type="project" value="UniProtKB-UniRule"/>
</dbReference>
<dbReference type="NCBIfam" id="TIGR01525">
    <property type="entry name" value="ATPase-IB_hvy"/>
    <property type="match status" value="1"/>
</dbReference>
<dbReference type="Gene3D" id="3.30.70.100">
    <property type="match status" value="1"/>
</dbReference>
<evidence type="ECO:0000259" key="19">
    <source>
        <dbReference type="PROSITE" id="PS50846"/>
    </source>
</evidence>
<keyword evidence="12" id="KW-1278">Translocase</keyword>
<dbReference type="GO" id="GO:0140581">
    <property type="term" value="F:P-type monovalent copper transporter activity"/>
    <property type="evidence" value="ECO:0007669"/>
    <property type="project" value="UniProtKB-EC"/>
</dbReference>
<dbReference type="InterPro" id="IPR036163">
    <property type="entry name" value="HMA_dom_sf"/>
</dbReference>
<dbReference type="InterPro" id="IPR008250">
    <property type="entry name" value="ATPase_P-typ_transduc_dom_A_sf"/>
</dbReference>
<dbReference type="PROSITE" id="PS01047">
    <property type="entry name" value="HMA_1"/>
    <property type="match status" value="1"/>
</dbReference>
<evidence type="ECO:0000256" key="10">
    <source>
        <dbReference type="ARBA" id="ARBA00022796"/>
    </source>
</evidence>
<evidence type="ECO:0000256" key="17">
    <source>
        <dbReference type="ARBA" id="ARBA00049289"/>
    </source>
</evidence>
<dbReference type="InterPro" id="IPR017969">
    <property type="entry name" value="Heavy-metal-associated_CS"/>
</dbReference>
<dbReference type="InterPro" id="IPR044492">
    <property type="entry name" value="P_typ_ATPase_HD_dom"/>
</dbReference>
<feature type="transmembrane region" description="Helical" evidence="18">
    <location>
        <begin position="162"/>
        <end position="180"/>
    </location>
</feature>
<dbReference type="GO" id="GO:0005886">
    <property type="term" value="C:plasma membrane"/>
    <property type="evidence" value="ECO:0007669"/>
    <property type="project" value="UniProtKB-SubCell"/>
</dbReference>
<reference evidence="20 21" key="1">
    <citation type="submission" date="2016-11" db="EMBL/GenBank/DDBJ databases">
        <title>Comparative genomics of Acidibacillus ferroxidans species.</title>
        <authorList>
            <person name="Oliveira G."/>
            <person name="Nunes G."/>
            <person name="Oliveira R."/>
            <person name="Araujo F."/>
            <person name="Salim A."/>
            <person name="Scholte L."/>
            <person name="Morais D."/>
            <person name="Nancucheo I."/>
            <person name="Johnson D.B."/>
            <person name="Grail B."/>
            <person name="Bittencourt J."/>
            <person name="Valadares R."/>
        </authorList>
    </citation>
    <scope>NUCLEOTIDE SEQUENCE [LARGE SCALE GENOMIC DNA]</scope>
    <source>
        <strain evidence="20 21">Y002</strain>
    </source>
</reference>
<accession>A0A2U3DB96</accession>
<dbReference type="CDD" id="cd02094">
    <property type="entry name" value="P-type_ATPase_Cu-like"/>
    <property type="match status" value="1"/>
</dbReference>
<keyword evidence="21" id="KW-1185">Reference proteome</keyword>
<protein>
    <recommendedName>
        <fullName evidence="3">P-type Cu(+) transporter</fullName>
        <ecNumber evidence="3">7.2.2.8</ecNumber>
    </recommendedName>
</protein>
<dbReference type="EMBL" id="MPDK01000003">
    <property type="protein sequence ID" value="PWI58559.1"/>
    <property type="molecule type" value="Genomic_DNA"/>
</dbReference>
<evidence type="ECO:0000256" key="7">
    <source>
        <dbReference type="ARBA" id="ARBA00022692"/>
    </source>
</evidence>
<keyword evidence="13 18" id="KW-1133">Transmembrane helix</keyword>
<evidence type="ECO:0000256" key="11">
    <source>
        <dbReference type="ARBA" id="ARBA00022840"/>
    </source>
</evidence>
<dbReference type="InterPro" id="IPR001757">
    <property type="entry name" value="P_typ_ATPase"/>
</dbReference>
<dbReference type="SUPFAM" id="SSF81665">
    <property type="entry name" value="Calcium ATPase, transmembrane domain M"/>
    <property type="match status" value="1"/>
</dbReference>
<dbReference type="InterPro" id="IPR023299">
    <property type="entry name" value="ATPase_P-typ_cyto_dom_N"/>
</dbReference>
<dbReference type="PRINTS" id="PR00942">
    <property type="entry name" value="CUATPASEI"/>
</dbReference>
<dbReference type="Pfam" id="PF00702">
    <property type="entry name" value="Hydrolase"/>
    <property type="match status" value="1"/>
</dbReference>
<comment type="catalytic activity">
    <reaction evidence="17">
        <text>Cu(+)(in) + ATP + H2O = Cu(+)(out) + ADP + phosphate + H(+)</text>
        <dbReference type="Rhea" id="RHEA:25792"/>
        <dbReference type="ChEBI" id="CHEBI:15377"/>
        <dbReference type="ChEBI" id="CHEBI:15378"/>
        <dbReference type="ChEBI" id="CHEBI:30616"/>
        <dbReference type="ChEBI" id="CHEBI:43474"/>
        <dbReference type="ChEBI" id="CHEBI:49552"/>
        <dbReference type="ChEBI" id="CHEBI:456216"/>
        <dbReference type="EC" id="7.2.2.8"/>
    </reaction>
</comment>
<dbReference type="SFLD" id="SFLDF00027">
    <property type="entry name" value="p-type_atpase"/>
    <property type="match status" value="1"/>
</dbReference>
<evidence type="ECO:0000256" key="5">
    <source>
        <dbReference type="ARBA" id="ARBA00022475"/>
    </source>
</evidence>
<evidence type="ECO:0000256" key="8">
    <source>
        <dbReference type="ARBA" id="ARBA00022723"/>
    </source>
</evidence>
<evidence type="ECO:0000256" key="15">
    <source>
        <dbReference type="ARBA" id="ARBA00023065"/>
    </source>
</evidence>
<feature type="transmembrane region" description="Helical" evidence="18">
    <location>
        <begin position="677"/>
        <end position="696"/>
    </location>
</feature>
<dbReference type="GO" id="GO:0055070">
    <property type="term" value="P:copper ion homeostasis"/>
    <property type="evidence" value="ECO:0007669"/>
    <property type="project" value="TreeGrafter"/>
</dbReference>
<evidence type="ECO:0000256" key="6">
    <source>
        <dbReference type="ARBA" id="ARBA00022553"/>
    </source>
</evidence>
<dbReference type="Proteomes" id="UP000245380">
    <property type="component" value="Unassembled WGS sequence"/>
</dbReference>
<evidence type="ECO:0000256" key="18">
    <source>
        <dbReference type="RuleBase" id="RU362081"/>
    </source>
</evidence>
<dbReference type="Gene3D" id="3.40.50.1000">
    <property type="entry name" value="HAD superfamily/HAD-like"/>
    <property type="match status" value="1"/>
</dbReference>
<keyword evidence="4" id="KW-0813">Transport</keyword>
<dbReference type="InterPro" id="IPR006121">
    <property type="entry name" value="HMA_dom"/>
</dbReference>
<dbReference type="PANTHER" id="PTHR43520">
    <property type="entry name" value="ATP7, ISOFORM B"/>
    <property type="match status" value="1"/>
</dbReference>
<evidence type="ECO:0000256" key="4">
    <source>
        <dbReference type="ARBA" id="ARBA00022448"/>
    </source>
</evidence>
<feature type="transmembrane region" description="Helical" evidence="18">
    <location>
        <begin position="366"/>
        <end position="392"/>
    </location>
</feature>
<comment type="similarity">
    <text evidence="2 18">Belongs to the cation transport ATPase (P-type) (TC 3.A.3) family. Type IB subfamily.</text>
</comment>
<dbReference type="Gene3D" id="3.40.1110.10">
    <property type="entry name" value="Calcium-transporting ATPase, cytoplasmic domain N"/>
    <property type="match status" value="1"/>
</dbReference>
<organism evidence="20 21">
    <name type="scientific">Sulfoacidibacillus thermotolerans</name>
    <name type="common">Acidibacillus sulfuroxidans</name>
    <dbReference type="NCBI Taxonomy" id="1765684"/>
    <lineage>
        <taxon>Bacteria</taxon>
        <taxon>Bacillati</taxon>
        <taxon>Bacillota</taxon>
        <taxon>Bacilli</taxon>
        <taxon>Bacillales</taxon>
        <taxon>Alicyclobacillaceae</taxon>
        <taxon>Sulfoacidibacillus</taxon>
    </lineage>
</organism>
<evidence type="ECO:0000256" key="1">
    <source>
        <dbReference type="ARBA" id="ARBA00004651"/>
    </source>
</evidence>
<evidence type="ECO:0000256" key="16">
    <source>
        <dbReference type="ARBA" id="ARBA00023136"/>
    </source>
</evidence>
<feature type="transmembrane region" description="Helical" evidence="18">
    <location>
        <begin position="702"/>
        <end position="719"/>
    </location>
</feature>
<dbReference type="EC" id="7.2.2.8" evidence="3"/>
<dbReference type="Gene3D" id="2.70.150.10">
    <property type="entry name" value="Calcium-transporting ATPase, cytoplasmic transduction domain A"/>
    <property type="match status" value="1"/>
</dbReference>
<name>A0A2U3DB96_SULT2</name>
<keyword evidence="5 18" id="KW-1003">Cell membrane</keyword>
<dbReference type="InterPro" id="IPR018303">
    <property type="entry name" value="ATPase_P-typ_P_site"/>
</dbReference>
<comment type="subcellular location">
    <subcellularLocation>
        <location evidence="1">Cell membrane</location>
        <topology evidence="1">Multi-pass membrane protein</topology>
    </subcellularLocation>
</comment>
<evidence type="ECO:0000256" key="13">
    <source>
        <dbReference type="ARBA" id="ARBA00022989"/>
    </source>
</evidence>
<dbReference type="InterPro" id="IPR023298">
    <property type="entry name" value="ATPase_P-typ_TM_dom_sf"/>
</dbReference>
<dbReference type="GO" id="GO:0043682">
    <property type="term" value="F:P-type divalent copper transporter activity"/>
    <property type="evidence" value="ECO:0007669"/>
    <property type="project" value="TreeGrafter"/>
</dbReference>
<keyword evidence="9 18" id="KW-0547">Nucleotide-binding</keyword>
<dbReference type="SUPFAM" id="SSF55008">
    <property type="entry name" value="HMA, heavy metal-associated domain"/>
    <property type="match status" value="1"/>
</dbReference>
<dbReference type="NCBIfam" id="TIGR01511">
    <property type="entry name" value="ATPase-IB1_Cu"/>
    <property type="match status" value="1"/>
</dbReference>
<sequence length="728" mass="78720">MGSTRAIEKKIELDISGMSCAACALRIEKTIGKMEGIGSVHVNLASEKAHITLHDPTLKTDAILAAIRKIGYGAKVITNQDIRASRQQKEREYRADLREFLLSALFTLPLLLQMFFMIKQHDSTMPTWMSFALATPVQFYIGRRFYKGAYYALINRSANMDVLVALSSTVAYGYSFILWMQGHTELYFDSSATVITVIFLGKLLEKKAKLASSEAVSALARLEATTAHVVEEGREVDLPVSRLKPGDLVRIYPHEPAPSDGVVLAGSTMMDEQLLTGESLPVLKVPNDLIVGATINQGNPILVRITRTGEDTLLSQIMKMVESAQGSKAPVQRLADAISSIFVPVVLLISMMTFIFWMIARGFDSAWLPAVSVLVIACPCALGLATPTAIMVGTELGAKRGILVKGGEYLERLTQVDTIVFDKTGTLTAGQMIVSDVWPIRGITFKTLIKTAAAIEAKREHPIATAICQFAVQQGIELEQAQTMTLIPGTGIEGLFHGKKIYVGKPEPLMNRLDPQLVQQIHAYATQGKTTVLVTSEGLPMGILALTDTIKPDAYTTVQRLRDSHFQLALVTGDNAQSAQAVASSLQIEEIYAAISPAKKAAIISHLKESGHTVAMVGDGINDAPALAAADVGIALGTATDVALEAADLAIMSADTKRLLQAFELSELTMHKIRQNLFWALFYNLIGIPLAALGFLNPMVCGAAMALSSVTVVVNSLQLRREGRKLTS</sequence>
<gene>
    <name evidence="20" type="ORF">BM613_03330</name>
</gene>
<dbReference type="InterPro" id="IPR059000">
    <property type="entry name" value="ATPase_P-type_domA"/>
</dbReference>
<feature type="domain" description="HMA" evidence="19">
    <location>
        <begin position="9"/>
        <end position="75"/>
    </location>
</feature>
<dbReference type="InterPro" id="IPR023214">
    <property type="entry name" value="HAD_sf"/>
</dbReference>
<evidence type="ECO:0000256" key="9">
    <source>
        <dbReference type="ARBA" id="ARBA00022741"/>
    </source>
</evidence>
<evidence type="ECO:0000313" key="20">
    <source>
        <dbReference type="EMBL" id="PWI58559.1"/>
    </source>
</evidence>
<dbReference type="FunFam" id="2.70.150.10:FF:000020">
    <property type="entry name" value="Copper-exporting P-type ATPase A"/>
    <property type="match status" value="1"/>
</dbReference>
<keyword evidence="16 18" id="KW-0472">Membrane</keyword>
<keyword evidence="7 18" id="KW-0812">Transmembrane</keyword>
<evidence type="ECO:0000256" key="14">
    <source>
        <dbReference type="ARBA" id="ARBA00023008"/>
    </source>
</evidence>
<dbReference type="SFLD" id="SFLDG00002">
    <property type="entry name" value="C1.7:_P-type_atpase_like"/>
    <property type="match status" value="1"/>
</dbReference>
<dbReference type="FunFam" id="3.30.70.100:FF:000005">
    <property type="entry name" value="Copper-exporting P-type ATPase A"/>
    <property type="match status" value="1"/>
</dbReference>
<dbReference type="GO" id="GO:0005507">
    <property type="term" value="F:copper ion binding"/>
    <property type="evidence" value="ECO:0007669"/>
    <property type="project" value="TreeGrafter"/>
</dbReference>
<dbReference type="PROSITE" id="PS01229">
    <property type="entry name" value="COF_2"/>
    <property type="match status" value="1"/>
</dbReference>
<keyword evidence="10" id="KW-0187">Copper transport</keyword>
<dbReference type="Pfam" id="PF00403">
    <property type="entry name" value="HMA"/>
    <property type="match status" value="1"/>
</dbReference>
<feature type="transmembrane region" description="Helical" evidence="18">
    <location>
        <begin position="337"/>
        <end position="360"/>
    </location>
</feature>
<keyword evidence="6" id="KW-0597">Phosphoprotein</keyword>
<evidence type="ECO:0000256" key="2">
    <source>
        <dbReference type="ARBA" id="ARBA00006024"/>
    </source>
</evidence>
<feature type="transmembrane region" description="Helical" evidence="18">
    <location>
        <begin position="124"/>
        <end position="141"/>
    </location>
</feature>
<dbReference type="SUPFAM" id="SSF56784">
    <property type="entry name" value="HAD-like"/>
    <property type="match status" value="1"/>
</dbReference>
<dbReference type="InterPro" id="IPR027256">
    <property type="entry name" value="P-typ_ATPase_IB"/>
</dbReference>
<dbReference type="PROSITE" id="PS50846">
    <property type="entry name" value="HMA_2"/>
    <property type="match status" value="1"/>
</dbReference>
<keyword evidence="14" id="KW-0186">Copper</keyword>
<dbReference type="CDD" id="cd00371">
    <property type="entry name" value="HMA"/>
    <property type="match status" value="1"/>
</dbReference>
<comment type="caution">
    <text evidence="20">The sequence shown here is derived from an EMBL/GenBank/DDBJ whole genome shotgun (WGS) entry which is preliminary data.</text>
</comment>
<dbReference type="RefSeq" id="WP_181362863.1">
    <property type="nucleotide sequence ID" value="NZ_MPDK01000003.1"/>
</dbReference>